<dbReference type="InterPro" id="IPR012340">
    <property type="entry name" value="NA-bd_OB-fold"/>
</dbReference>
<proteinExistence type="predicted"/>
<keyword evidence="4" id="KW-1185">Reference proteome</keyword>
<dbReference type="Pfam" id="PF08646">
    <property type="entry name" value="Rep_fac-A_C"/>
    <property type="match status" value="1"/>
</dbReference>
<sequence>MSTSQEIQDSFDESLDLNSQGRNSCALKRHLESNSPGSHKKSYCVKRACNGIAPGPSSEAESSPLAKFSGFLTAGSNREIKVSETALVLARARLRSSVEDTCIEEKVLDSASSAPAQHLGFVTAGSNKAIHVSEAALELARRRLDSVPDVQLPTSGRVADEENLDPSVGTLLRRNSTYKSFRAVMLSGTPTTTRNPKNLINTSSSTPNMVKPNAGTTTSVPPLAGVSCAALSAFSCRVTCVRDLSNLMSPSVDFLGIVIKGGGPGEHSSEGVSVIELGDRYGESVSVELISSSIPPSISRGSVISIAGALVKRVEGAISLVSNDSSFVDFEPIDPEAQCLHRLFETGLFNEPPAEDLFFDSTSLRMIGRLNEYPGETSTIMARILGINLDKLVYLGCTVCKSSVSPNPKGAIDCQHCRNRKARYFYSLSVELADFSGIIDVILSTDAAEKLVGRPAGAMVRLNKQSLQSTLASLCYRPMLFRISMQNSKWFVDEWIHLDIPKFKPYLKKIAESKGYK</sequence>
<evidence type="ECO:0000313" key="3">
    <source>
        <dbReference type="EMBL" id="KAK6742008.1"/>
    </source>
</evidence>
<gene>
    <name evidence="3" type="primary">Necator_chrIII.g10478</name>
    <name evidence="3" type="ORF">RB195_009713</name>
</gene>
<dbReference type="Proteomes" id="UP001303046">
    <property type="component" value="Unassembled WGS sequence"/>
</dbReference>
<dbReference type="EMBL" id="JAVFWL010000003">
    <property type="protein sequence ID" value="KAK6742008.1"/>
    <property type="molecule type" value="Genomic_DNA"/>
</dbReference>
<dbReference type="InterPro" id="IPR013955">
    <property type="entry name" value="Rep_factor-A_C"/>
</dbReference>
<evidence type="ECO:0000313" key="4">
    <source>
        <dbReference type="Proteomes" id="UP001303046"/>
    </source>
</evidence>
<dbReference type="Gene3D" id="2.40.50.140">
    <property type="entry name" value="Nucleic acid-binding proteins"/>
    <property type="match status" value="1"/>
</dbReference>
<feature type="region of interest" description="Disordered" evidence="1">
    <location>
        <begin position="191"/>
        <end position="214"/>
    </location>
</feature>
<comment type="caution">
    <text evidence="3">The sequence shown here is derived from an EMBL/GenBank/DDBJ whole genome shotgun (WGS) entry which is preliminary data.</text>
</comment>
<evidence type="ECO:0000259" key="2">
    <source>
        <dbReference type="Pfam" id="PF08646"/>
    </source>
</evidence>
<accession>A0ABR1CW22</accession>
<evidence type="ECO:0000256" key="1">
    <source>
        <dbReference type="SAM" id="MobiDB-lite"/>
    </source>
</evidence>
<feature type="domain" description="Replication factor A C-terminal" evidence="2">
    <location>
        <begin position="379"/>
        <end position="490"/>
    </location>
</feature>
<organism evidence="3 4">
    <name type="scientific">Necator americanus</name>
    <name type="common">Human hookworm</name>
    <dbReference type="NCBI Taxonomy" id="51031"/>
    <lineage>
        <taxon>Eukaryota</taxon>
        <taxon>Metazoa</taxon>
        <taxon>Ecdysozoa</taxon>
        <taxon>Nematoda</taxon>
        <taxon>Chromadorea</taxon>
        <taxon>Rhabditida</taxon>
        <taxon>Rhabditina</taxon>
        <taxon>Rhabditomorpha</taxon>
        <taxon>Strongyloidea</taxon>
        <taxon>Ancylostomatidae</taxon>
        <taxon>Bunostominae</taxon>
        <taxon>Necator</taxon>
    </lineage>
</organism>
<name>A0ABR1CW22_NECAM</name>
<protein>
    <recommendedName>
        <fullName evidence="2">Replication factor A C-terminal domain-containing protein</fullName>
    </recommendedName>
</protein>
<dbReference type="SUPFAM" id="SSF50249">
    <property type="entry name" value="Nucleic acid-binding proteins"/>
    <property type="match status" value="1"/>
</dbReference>
<reference evidence="3 4" key="1">
    <citation type="submission" date="2023-08" db="EMBL/GenBank/DDBJ databases">
        <title>A Necator americanus chromosomal reference genome.</title>
        <authorList>
            <person name="Ilik V."/>
            <person name="Petrzelkova K.J."/>
            <person name="Pardy F."/>
            <person name="Fuh T."/>
            <person name="Niatou-Singa F.S."/>
            <person name="Gouil Q."/>
            <person name="Baker L."/>
            <person name="Ritchie M.E."/>
            <person name="Jex A.R."/>
            <person name="Gazzola D."/>
            <person name="Li H."/>
            <person name="Toshio Fujiwara R."/>
            <person name="Zhan B."/>
            <person name="Aroian R.V."/>
            <person name="Pafco B."/>
            <person name="Schwarz E.M."/>
        </authorList>
    </citation>
    <scope>NUCLEOTIDE SEQUENCE [LARGE SCALE GENOMIC DNA]</scope>
    <source>
        <strain evidence="3 4">Aroian</strain>
        <tissue evidence="3">Whole animal</tissue>
    </source>
</reference>